<accession>A0ABV9U3U0</accession>
<dbReference type="PROSITE" id="PS50043">
    <property type="entry name" value="HTH_LUXR_2"/>
    <property type="match status" value="1"/>
</dbReference>
<dbReference type="SUPFAM" id="SSF46894">
    <property type="entry name" value="C-terminal effector domain of the bipartite response regulators"/>
    <property type="match status" value="1"/>
</dbReference>
<sequence>MNTVRVLLADDQRLFREAVRSLLRLQPGIEVVAEAATGRQALDQISAHDPDLAVLDIEMPDGDGLHTARTLQEHGARCKVLIVTTFGRAGYLQRAIDSGVVGFILKDASADALAHAIRRCAEGHKIIDPGLAAAARRTGPSPLTPREREVLRATAGGATVPEIAALLHLSQGTVRNKISSAIAKLSARNRTDALRIATRNGWL</sequence>
<feature type="modified residue" description="4-aspartylphosphate" evidence="2">
    <location>
        <position position="56"/>
    </location>
</feature>
<dbReference type="SUPFAM" id="SSF52172">
    <property type="entry name" value="CheY-like"/>
    <property type="match status" value="1"/>
</dbReference>
<feature type="domain" description="Response regulatory" evidence="4">
    <location>
        <begin position="5"/>
        <end position="121"/>
    </location>
</feature>
<dbReference type="PROSITE" id="PS50110">
    <property type="entry name" value="RESPONSE_REGULATORY"/>
    <property type="match status" value="1"/>
</dbReference>
<reference evidence="6" key="1">
    <citation type="journal article" date="2019" name="Int. J. Syst. Evol. Microbiol.">
        <title>The Global Catalogue of Microorganisms (GCM) 10K type strain sequencing project: providing services to taxonomists for standard genome sequencing and annotation.</title>
        <authorList>
            <consortium name="The Broad Institute Genomics Platform"/>
            <consortium name="The Broad Institute Genome Sequencing Center for Infectious Disease"/>
            <person name="Wu L."/>
            <person name="Ma J."/>
        </authorList>
    </citation>
    <scope>NUCLEOTIDE SEQUENCE [LARGE SCALE GENOMIC DNA]</scope>
    <source>
        <strain evidence="6">KLKA75</strain>
    </source>
</reference>
<organism evidence="5 6">
    <name type="scientific">Actinomadura gamaensis</name>
    <dbReference type="NCBI Taxonomy" id="1763541"/>
    <lineage>
        <taxon>Bacteria</taxon>
        <taxon>Bacillati</taxon>
        <taxon>Actinomycetota</taxon>
        <taxon>Actinomycetes</taxon>
        <taxon>Streptosporangiales</taxon>
        <taxon>Thermomonosporaceae</taxon>
        <taxon>Actinomadura</taxon>
    </lineage>
</organism>
<proteinExistence type="predicted"/>
<dbReference type="PANTHER" id="PTHR43214:SF42">
    <property type="entry name" value="TRANSCRIPTIONAL REGULATORY PROTEIN DESR"/>
    <property type="match status" value="1"/>
</dbReference>
<dbReference type="InterPro" id="IPR011006">
    <property type="entry name" value="CheY-like_superfamily"/>
</dbReference>
<dbReference type="SMART" id="SM00448">
    <property type="entry name" value="REC"/>
    <property type="match status" value="1"/>
</dbReference>
<keyword evidence="2" id="KW-0597">Phosphoprotein</keyword>
<keyword evidence="6" id="KW-1185">Reference proteome</keyword>
<dbReference type="PROSITE" id="PS00622">
    <property type="entry name" value="HTH_LUXR_1"/>
    <property type="match status" value="1"/>
</dbReference>
<keyword evidence="1 5" id="KW-0238">DNA-binding</keyword>
<dbReference type="InterPro" id="IPR000792">
    <property type="entry name" value="Tscrpt_reg_LuxR_C"/>
</dbReference>
<feature type="domain" description="HTH luxR-type" evidence="3">
    <location>
        <begin position="136"/>
        <end position="201"/>
    </location>
</feature>
<dbReference type="InterPro" id="IPR016032">
    <property type="entry name" value="Sig_transdc_resp-reg_C-effctor"/>
</dbReference>
<evidence type="ECO:0000259" key="4">
    <source>
        <dbReference type="PROSITE" id="PS50110"/>
    </source>
</evidence>
<evidence type="ECO:0000256" key="1">
    <source>
        <dbReference type="ARBA" id="ARBA00023125"/>
    </source>
</evidence>
<evidence type="ECO:0000313" key="5">
    <source>
        <dbReference type="EMBL" id="MFC4910193.1"/>
    </source>
</evidence>
<evidence type="ECO:0000313" key="6">
    <source>
        <dbReference type="Proteomes" id="UP001595872"/>
    </source>
</evidence>
<dbReference type="InterPro" id="IPR001789">
    <property type="entry name" value="Sig_transdc_resp-reg_receiver"/>
</dbReference>
<dbReference type="CDD" id="cd06170">
    <property type="entry name" value="LuxR_C_like"/>
    <property type="match status" value="1"/>
</dbReference>
<dbReference type="PRINTS" id="PR00038">
    <property type="entry name" value="HTHLUXR"/>
</dbReference>
<dbReference type="PANTHER" id="PTHR43214">
    <property type="entry name" value="TWO-COMPONENT RESPONSE REGULATOR"/>
    <property type="match status" value="1"/>
</dbReference>
<dbReference type="EMBL" id="JBHSIT010000006">
    <property type="protein sequence ID" value="MFC4910193.1"/>
    <property type="molecule type" value="Genomic_DNA"/>
</dbReference>
<dbReference type="InterPro" id="IPR039420">
    <property type="entry name" value="WalR-like"/>
</dbReference>
<dbReference type="Pfam" id="PF00196">
    <property type="entry name" value="GerE"/>
    <property type="match status" value="1"/>
</dbReference>
<gene>
    <name evidence="5" type="ORF">ACFPCY_22960</name>
</gene>
<comment type="caution">
    <text evidence="5">The sequence shown here is derived from an EMBL/GenBank/DDBJ whole genome shotgun (WGS) entry which is preliminary data.</text>
</comment>
<dbReference type="Gene3D" id="3.40.50.2300">
    <property type="match status" value="1"/>
</dbReference>
<dbReference type="Proteomes" id="UP001595872">
    <property type="component" value="Unassembled WGS sequence"/>
</dbReference>
<dbReference type="Pfam" id="PF00072">
    <property type="entry name" value="Response_reg"/>
    <property type="match status" value="1"/>
</dbReference>
<evidence type="ECO:0000256" key="2">
    <source>
        <dbReference type="PROSITE-ProRule" id="PRU00169"/>
    </source>
</evidence>
<dbReference type="GO" id="GO:0003677">
    <property type="term" value="F:DNA binding"/>
    <property type="evidence" value="ECO:0007669"/>
    <property type="project" value="UniProtKB-KW"/>
</dbReference>
<dbReference type="RefSeq" id="WP_378258300.1">
    <property type="nucleotide sequence ID" value="NZ_JBHSIT010000006.1"/>
</dbReference>
<protein>
    <submittedName>
        <fullName evidence="5">DNA-binding response regulator</fullName>
    </submittedName>
</protein>
<evidence type="ECO:0000259" key="3">
    <source>
        <dbReference type="PROSITE" id="PS50043"/>
    </source>
</evidence>
<name>A0ABV9U3U0_9ACTN</name>
<dbReference type="SMART" id="SM00421">
    <property type="entry name" value="HTH_LUXR"/>
    <property type="match status" value="1"/>
</dbReference>